<reference evidence="1 2" key="1">
    <citation type="submission" date="2021-03" db="EMBL/GenBank/DDBJ databases">
        <title>Lysobacter sp. nov. isolated from soil of gangwondo yeongwol, south Korea.</title>
        <authorList>
            <person name="Kim K.R."/>
            <person name="Kim K.H."/>
            <person name="Jeon C.O."/>
        </authorList>
    </citation>
    <scope>NUCLEOTIDE SEQUENCE [LARGE SCALE GENOMIC DNA]</scope>
    <source>
        <strain evidence="1 2">R19</strain>
    </source>
</reference>
<protein>
    <recommendedName>
        <fullName evidence="3">Type 4 fimbrial biogenesis protein PilX N-terminal domain-containing protein</fullName>
    </recommendedName>
</protein>
<keyword evidence="2" id="KW-1185">Reference proteome</keyword>
<accession>A0A974Y0H1</accession>
<dbReference type="AlphaFoldDB" id="A0A974Y0H1"/>
<gene>
    <name evidence="1" type="ORF">I8J32_016870</name>
</gene>
<proteinExistence type="predicted"/>
<organism evidence="1 2">
    <name type="scientific">Agrilutibacter solisilvae</name>
    <dbReference type="NCBI Taxonomy" id="2763317"/>
    <lineage>
        <taxon>Bacteria</taxon>
        <taxon>Pseudomonadati</taxon>
        <taxon>Pseudomonadota</taxon>
        <taxon>Gammaproteobacteria</taxon>
        <taxon>Lysobacterales</taxon>
        <taxon>Lysobacteraceae</taxon>
        <taxon>Agrilutibacter</taxon>
    </lineage>
</organism>
<dbReference type="EMBL" id="CP071518">
    <property type="protein sequence ID" value="QSX78303.1"/>
    <property type="molecule type" value="Genomic_DNA"/>
</dbReference>
<sequence length="571" mass="60291">MSPRIRQRGAALLVAVVFLLLAGIMTLFALNVGVFETRSTGNDIRAKMVNEVAEAGLSQGFEYLMRQQSAMLEDPSLWRLCQPNELTFPCGAVLGTVDHDLDATTAEVTRRSTMWRLIDGGHTDANFDSAMTPAMLRLPNKLTNVGAATQANGFPVAYGVAPVVCFVQRRAVGELNSAPIRCAQNMGDASNRRLATFVSVARIAGEGARTTLAQTVGRFNLVDDPVSKPPVIASGSVDITGGLQLVTNPNAGGPGVPVSVWTRKDVSKTGTPNTCYADEFFRFGAKNNAPPGFEGGTITCDTCQCDGDKSLSYDQSGNVQDEGIDILDVEGTSAVNGSGVNYNVRSDALSYPVCEFPPDLFGHVFGTQAWQDNDHDCFAEVKVMQPFTNPNTGVEVTIGADEAFLYSYAEKIVNPTATGQPLATPEQAWAGGYPSSTLSGLIWCQSNCDVGSNTQVGTADKPVVLVIDGSARIQGRVFGLVFIRSTSGGTLTPATGYTFTATQIAGGGTATLDMNAGAIVYGAMVVQGQVDKANGTAAIVHDDNVLSAIGKNPNNNRYATLPGAWNDTFSY</sequence>
<evidence type="ECO:0000313" key="1">
    <source>
        <dbReference type="EMBL" id="QSX78303.1"/>
    </source>
</evidence>
<evidence type="ECO:0000313" key="2">
    <source>
        <dbReference type="Proteomes" id="UP000639274"/>
    </source>
</evidence>
<evidence type="ECO:0008006" key="3">
    <source>
        <dbReference type="Google" id="ProtNLM"/>
    </source>
</evidence>
<dbReference type="Proteomes" id="UP000639274">
    <property type="component" value="Chromosome"/>
</dbReference>
<dbReference type="RefSeq" id="WP_200613847.1">
    <property type="nucleotide sequence ID" value="NZ_CP071518.1"/>
</dbReference>
<name>A0A974Y0H1_9GAMM</name>
<dbReference type="KEGG" id="lsf:I8J32_016870"/>